<reference evidence="1 2" key="1">
    <citation type="submission" date="2017-02" db="EMBL/GenBank/DDBJ databases">
        <title>The complete genomic sequence of a novel cold adapted crude oil-degrading bacterium Planococcus qaidamina Y42.</title>
        <authorList>
            <person name="Yang R."/>
        </authorList>
    </citation>
    <scope>NUCLEOTIDE SEQUENCE [LARGE SCALE GENOMIC DNA]</scope>
    <source>
        <strain evidence="1 2">Y42</strain>
    </source>
</reference>
<dbReference type="AlphaFoldDB" id="A0A1Q2L098"/>
<evidence type="ECO:0000313" key="1">
    <source>
        <dbReference type="EMBL" id="AQQ53880.1"/>
    </source>
</evidence>
<dbReference type="EMBL" id="CP019640">
    <property type="protein sequence ID" value="AQQ53880.1"/>
    <property type="molecule type" value="Genomic_DNA"/>
</dbReference>
<protein>
    <submittedName>
        <fullName evidence="1">Uncharacterized protein</fullName>
    </submittedName>
</protein>
<accession>A0A1Q2L098</accession>
<dbReference type="Proteomes" id="UP000188184">
    <property type="component" value="Chromosome"/>
</dbReference>
<proteinExistence type="predicted"/>
<dbReference type="RefSeq" id="WP_077589778.1">
    <property type="nucleotide sequence ID" value="NZ_CP019640.1"/>
</dbReference>
<name>A0A1Q2L098_9BACL</name>
<dbReference type="KEGG" id="pmar:B0X71_12790"/>
<gene>
    <name evidence="1" type="ORF">B0X71_12790</name>
</gene>
<organism evidence="1 2">
    <name type="scientific">Planococcus lenghuensis</name>
    <dbReference type="NCBI Taxonomy" id="2213202"/>
    <lineage>
        <taxon>Bacteria</taxon>
        <taxon>Bacillati</taxon>
        <taxon>Bacillota</taxon>
        <taxon>Bacilli</taxon>
        <taxon>Bacillales</taxon>
        <taxon>Caryophanaceae</taxon>
        <taxon>Planococcus</taxon>
    </lineage>
</organism>
<evidence type="ECO:0000313" key="2">
    <source>
        <dbReference type="Proteomes" id="UP000188184"/>
    </source>
</evidence>
<sequence>MIFFTTGYFGSEEIAPAGRFPQARPLPLPSLRSGRGLQLVLISAGVAVYSISGQGKLQLKAGKMRLKPASRVSSIKPVNRKGKGTT</sequence>
<keyword evidence="2" id="KW-1185">Reference proteome</keyword>